<gene>
    <name evidence="2" type="ORF">O181_052239</name>
</gene>
<comment type="caution">
    <text evidence="2">The sequence shown here is derived from an EMBL/GenBank/DDBJ whole genome shotgun (WGS) entry which is preliminary data.</text>
</comment>
<dbReference type="Gene3D" id="3.30.70.270">
    <property type="match status" value="1"/>
</dbReference>
<evidence type="ECO:0000313" key="3">
    <source>
        <dbReference type="Proteomes" id="UP000765509"/>
    </source>
</evidence>
<dbReference type="PANTHER" id="PTHR37984:SF5">
    <property type="entry name" value="PROTEIN NYNRIN-LIKE"/>
    <property type="match status" value="1"/>
</dbReference>
<evidence type="ECO:0000259" key="1">
    <source>
        <dbReference type="Pfam" id="PF00078"/>
    </source>
</evidence>
<dbReference type="OrthoDB" id="6776860at2759"/>
<dbReference type="EMBL" id="AVOT02022849">
    <property type="protein sequence ID" value="MBW0512524.1"/>
    <property type="molecule type" value="Genomic_DNA"/>
</dbReference>
<dbReference type="InterPro" id="IPR000477">
    <property type="entry name" value="RT_dom"/>
</dbReference>
<accession>A0A9Q3E0A0</accession>
<feature type="domain" description="Reverse transcriptase" evidence="1">
    <location>
        <begin position="112"/>
        <end position="268"/>
    </location>
</feature>
<organism evidence="2 3">
    <name type="scientific">Austropuccinia psidii MF-1</name>
    <dbReference type="NCBI Taxonomy" id="1389203"/>
    <lineage>
        <taxon>Eukaryota</taxon>
        <taxon>Fungi</taxon>
        <taxon>Dikarya</taxon>
        <taxon>Basidiomycota</taxon>
        <taxon>Pucciniomycotina</taxon>
        <taxon>Pucciniomycetes</taxon>
        <taxon>Pucciniales</taxon>
        <taxon>Sphaerophragmiaceae</taxon>
        <taxon>Austropuccinia</taxon>
    </lineage>
</organism>
<dbReference type="AlphaFoldDB" id="A0A9Q3E0A0"/>
<reference evidence="2" key="1">
    <citation type="submission" date="2021-03" db="EMBL/GenBank/DDBJ databases">
        <title>Draft genome sequence of rust myrtle Austropuccinia psidii MF-1, a brazilian biotype.</title>
        <authorList>
            <person name="Quecine M.C."/>
            <person name="Pachon D.M.R."/>
            <person name="Bonatelli M.L."/>
            <person name="Correr F.H."/>
            <person name="Franceschini L.M."/>
            <person name="Leite T.F."/>
            <person name="Margarido G.R.A."/>
            <person name="Almeida C.A."/>
            <person name="Ferrarezi J.A."/>
            <person name="Labate C.A."/>
        </authorList>
    </citation>
    <scope>NUCLEOTIDE SEQUENCE</scope>
    <source>
        <strain evidence="2">MF-1</strain>
    </source>
</reference>
<dbReference type="Proteomes" id="UP000765509">
    <property type="component" value="Unassembled WGS sequence"/>
</dbReference>
<keyword evidence="3" id="KW-1185">Reference proteome</keyword>
<dbReference type="Gene3D" id="3.10.10.10">
    <property type="entry name" value="HIV Type 1 Reverse Transcriptase, subunit A, domain 1"/>
    <property type="match status" value="1"/>
</dbReference>
<proteinExistence type="predicted"/>
<dbReference type="InterPro" id="IPR050951">
    <property type="entry name" value="Retrovirus_Pol_polyprotein"/>
</dbReference>
<dbReference type="InterPro" id="IPR043128">
    <property type="entry name" value="Rev_trsase/Diguanyl_cyclase"/>
</dbReference>
<protein>
    <recommendedName>
        <fullName evidence="1">Reverse transcriptase domain-containing protein</fullName>
    </recommendedName>
</protein>
<sequence>MTEQIVEAQINPSLSPKMKHELIDGLYTYKNSSSSDNEPLGAIREHEVDVTINIGRPYPPVLTTPAYTASLRARESLKNHIHELIQLVVLRKIGHNEEAEVKNLFIISWHNDKSRMVGDFRAFNTYTFPDRYPITRIQETFTQLSKANYITYMDALKGFYKNSFSPKSKKLLRIRTHCGINEYLRMPLGIKNAPSHYQRMMNTIFPTKLSEKWLIIYIDDIIICSDSCSLHLERLSKDLDKVAGMNMKISLKKSKFSFEELEALGHILSGLSLGIHKNKVAAELLKPIPQNKTEMMSFLELSS</sequence>
<evidence type="ECO:0000313" key="2">
    <source>
        <dbReference type="EMBL" id="MBW0512524.1"/>
    </source>
</evidence>
<dbReference type="SUPFAM" id="SSF56672">
    <property type="entry name" value="DNA/RNA polymerases"/>
    <property type="match status" value="1"/>
</dbReference>
<name>A0A9Q3E0A0_9BASI</name>
<dbReference type="InterPro" id="IPR043502">
    <property type="entry name" value="DNA/RNA_pol_sf"/>
</dbReference>
<dbReference type="PANTHER" id="PTHR37984">
    <property type="entry name" value="PROTEIN CBG26694"/>
    <property type="match status" value="1"/>
</dbReference>
<dbReference type="CDD" id="cd01647">
    <property type="entry name" value="RT_LTR"/>
    <property type="match status" value="1"/>
</dbReference>
<dbReference type="Pfam" id="PF00078">
    <property type="entry name" value="RVT_1"/>
    <property type="match status" value="1"/>
</dbReference>